<dbReference type="SUPFAM" id="SSF103473">
    <property type="entry name" value="MFS general substrate transporter"/>
    <property type="match status" value="1"/>
</dbReference>
<organism evidence="7">
    <name type="scientific">marine metagenome</name>
    <dbReference type="NCBI Taxonomy" id="408172"/>
    <lineage>
        <taxon>unclassified sequences</taxon>
        <taxon>metagenomes</taxon>
        <taxon>ecological metagenomes</taxon>
    </lineage>
</organism>
<dbReference type="PROSITE" id="PS50850">
    <property type="entry name" value="MFS"/>
    <property type="match status" value="1"/>
</dbReference>
<dbReference type="PANTHER" id="PTHR42718:SF48">
    <property type="entry name" value="CONSERVED TWO-DOMAIN MEMBRANE PROTEIN-RELATED"/>
    <property type="match status" value="1"/>
</dbReference>
<feature type="transmembrane region" description="Helical" evidence="5">
    <location>
        <begin position="382"/>
        <end position="405"/>
    </location>
</feature>
<evidence type="ECO:0000313" key="7">
    <source>
        <dbReference type="EMBL" id="SUZ68479.1"/>
    </source>
</evidence>
<feature type="transmembrane region" description="Helical" evidence="5">
    <location>
        <begin position="34"/>
        <end position="53"/>
    </location>
</feature>
<dbReference type="Gene3D" id="1.20.1250.20">
    <property type="entry name" value="MFS general substrate transporter like domains"/>
    <property type="match status" value="1"/>
</dbReference>
<feature type="transmembrane region" description="Helical" evidence="5">
    <location>
        <begin position="357"/>
        <end position="376"/>
    </location>
</feature>
<sequence>VNQPSVDQRTPIAFAVKPAELASPNQEILNRHPYLSLATGSLAFVLGTVNVTVSNVAFPEIVRSFPGVGNGMTGWIIAGYSLAFATAMLVGGRLADRYGRLTIFRIGLLGLLVGAFGAGLAPNALTLVLARALQGMFGALTVPSSLALVLPQFPQSKQASVIGIWAAAGMVASGISPGFASLVLEIGSWRWVYLILVPIIGLALAGAKAFLHETAERSAGRPLDITGVALGSGSVFLLMLGVLQGRSWGWTSVATLACFAGTMVLFPVFLRRSSRHDEPLFDPILFRIRSFAVANVAVALAMVGAFTSWFLWPLFLSEVWNYSKMQVGLAFTPSPIISAMVAVLGGRWADKHGFRGMMTLAALTGTSGFCWLYLFLDEQPTYWLVFFPASALFGLGMGVLASQLNSAALRDIEPDSIATANGIHQSLRYAAGGIGVAAAISVLNGTHEIARYNGLWLFLGVLMFLVAPLIWFLYPAQKPQRRDSPES</sequence>
<dbReference type="Pfam" id="PF07690">
    <property type="entry name" value="MFS_1"/>
    <property type="match status" value="2"/>
</dbReference>
<feature type="non-terminal residue" evidence="7">
    <location>
        <position position="1"/>
    </location>
</feature>
<dbReference type="InterPro" id="IPR011701">
    <property type="entry name" value="MFS"/>
</dbReference>
<comment type="subcellular location">
    <subcellularLocation>
        <location evidence="1">Membrane</location>
        <topology evidence="1">Multi-pass membrane protein</topology>
    </subcellularLocation>
</comment>
<proteinExistence type="predicted"/>
<dbReference type="PANTHER" id="PTHR42718">
    <property type="entry name" value="MAJOR FACILITATOR SUPERFAMILY MULTIDRUG TRANSPORTER MFSC"/>
    <property type="match status" value="1"/>
</dbReference>
<keyword evidence="3 5" id="KW-1133">Transmembrane helix</keyword>
<evidence type="ECO:0000256" key="1">
    <source>
        <dbReference type="ARBA" id="ARBA00004141"/>
    </source>
</evidence>
<feature type="transmembrane region" description="Helical" evidence="5">
    <location>
        <begin position="455"/>
        <end position="474"/>
    </location>
</feature>
<gene>
    <name evidence="7" type="ORF">METZ01_LOCUS21333</name>
</gene>
<feature type="transmembrane region" description="Helical" evidence="5">
    <location>
        <begin position="327"/>
        <end position="345"/>
    </location>
</feature>
<feature type="transmembrane region" description="Helical" evidence="5">
    <location>
        <begin position="223"/>
        <end position="242"/>
    </location>
</feature>
<accession>A0A381PR27</accession>
<name>A0A381PR27_9ZZZZ</name>
<evidence type="ECO:0000256" key="2">
    <source>
        <dbReference type="ARBA" id="ARBA00022692"/>
    </source>
</evidence>
<feature type="transmembrane region" description="Helical" evidence="5">
    <location>
        <begin position="248"/>
        <end position="270"/>
    </location>
</feature>
<feature type="transmembrane region" description="Helical" evidence="5">
    <location>
        <begin position="190"/>
        <end position="211"/>
    </location>
</feature>
<keyword evidence="2 5" id="KW-0812">Transmembrane</keyword>
<evidence type="ECO:0000256" key="4">
    <source>
        <dbReference type="ARBA" id="ARBA00023136"/>
    </source>
</evidence>
<feature type="transmembrane region" description="Helical" evidence="5">
    <location>
        <begin position="291"/>
        <end position="315"/>
    </location>
</feature>
<reference evidence="7" key="1">
    <citation type="submission" date="2018-05" db="EMBL/GenBank/DDBJ databases">
        <authorList>
            <person name="Lanie J.A."/>
            <person name="Ng W.-L."/>
            <person name="Kazmierczak K.M."/>
            <person name="Andrzejewski T.M."/>
            <person name="Davidsen T.M."/>
            <person name="Wayne K.J."/>
            <person name="Tettelin H."/>
            <person name="Glass J.I."/>
            <person name="Rusch D."/>
            <person name="Podicherti R."/>
            <person name="Tsui H.-C.T."/>
            <person name="Winkler M.E."/>
        </authorList>
    </citation>
    <scope>NUCLEOTIDE SEQUENCE</scope>
</reference>
<keyword evidence="4 5" id="KW-0472">Membrane</keyword>
<dbReference type="GO" id="GO:0016020">
    <property type="term" value="C:membrane"/>
    <property type="evidence" value="ECO:0007669"/>
    <property type="project" value="UniProtKB-SubCell"/>
</dbReference>
<dbReference type="InterPro" id="IPR036259">
    <property type="entry name" value="MFS_trans_sf"/>
</dbReference>
<feature type="transmembrane region" description="Helical" evidence="5">
    <location>
        <begin position="73"/>
        <end position="91"/>
    </location>
</feature>
<dbReference type="GO" id="GO:0022857">
    <property type="term" value="F:transmembrane transporter activity"/>
    <property type="evidence" value="ECO:0007669"/>
    <property type="project" value="InterPro"/>
</dbReference>
<dbReference type="Gene3D" id="1.20.1720.10">
    <property type="entry name" value="Multidrug resistance protein D"/>
    <property type="match status" value="1"/>
</dbReference>
<evidence type="ECO:0000256" key="3">
    <source>
        <dbReference type="ARBA" id="ARBA00022989"/>
    </source>
</evidence>
<protein>
    <recommendedName>
        <fullName evidence="6">Major facilitator superfamily (MFS) profile domain-containing protein</fullName>
    </recommendedName>
</protein>
<dbReference type="CDD" id="cd17321">
    <property type="entry name" value="MFS_MMR_MDR_like"/>
    <property type="match status" value="1"/>
</dbReference>
<feature type="transmembrane region" description="Helical" evidence="5">
    <location>
        <begin position="128"/>
        <end position="150"/>
    </location>
</feature>
<feature type="transmembrane region" description="Helical" evidence="5">
    <location>
        <begin position="162"/>
        <end position="184"/>
    </location>
</feature>
<evidence type="ECO:0000259" key="6">
    <source>
        <dbReference type="PROSITE" id="PS50850"/>
    </source>
</evidence>
<feature type="domain" description="Major facilitator superfamily (MFS) profile" evidence="6">
    <location>
        <begin position="36"/>
        <end position="478"/>
    </location>
</feature>
<dbReference type="InterPro" id="IPR020846">
    <property type="entry name" value="MFS_dom"/>
</dbReference>
<evidence type="ECO:0000256" key="5">
    <source>
        <dbReference type="SAM" id="Phobius"/>
    </source>
</evidence>
<dbReference type="EMBL" id="UINC01001039">
    <property type="protein sequence ID" value="SUZ68479.1"/>
    <property type="molecule type" value="Genomic_DNA"/>
</dbReference>
<dbReference type="AlphaFoldDB" id="A0A381PR27"/>
<feature type="transmembrane region" description="Helical" evidence="5">
    <location>
        <begin position="103"/>
        <end position="122"/>
    </location>
</feature>